<dbReference type="PRINTS" id="PR00449">
    <property type="entry name" value="RASTRNSFRMNG"/>
</dbReference>
<dbReference type="GO" id="GO:0005525">
    <property type="term" value="F:GTP binding"/>
    <property type="evidence" value="ECO:0007669"/>
    <property type="project" value="UniProtKB-KW"/>
</dbReference>
<dbReference type="Gene3D" id="3.40.50.300">
    <property type="entry name" value="P-loop containing nucleotide triphosphate hydrolases"/>
    <property type="match status" value="1"/>
</dbReference>
<dbReference type="PANTHER" id="PTHR47981">
    <property type="entry name" value="RAB FAMILY"/>
    <property type="match status" value="1"/>
</dbReference>
<organism evidence="4 5">
    <name type="scientific">Diabrotica balteata</name>
    <name type="common">Banded cucumber beetle</name>
    <dbReference type="NCBI Taxonomy" id="107213"/>
    <lineage>
        <taxon>Eukaryota</taxon>
        <taxon>Metazoa</taxon>
        <taxon>Ecdysozoa</taxon>
        <taxon>Arthropoda</taxon>
        <taxon>Hexapoda</taxon>
        <taxon>Insecta</taxon>
        <taxon>Pterygota</taxon>
        <taxon>Neoptera</taxon>
        <taxon>Endopterygota</taxon>
        <taxon>Coleoptera</taxon>
        <taxon>Polyphaga</taxon>
        <taxon>Cucujiformia</taxon>
        <taxon>Chrysomeloidea</taxon>
        <taxon>Chrysomelidae</taxon>
        <taxon>Galerucinae</taxon>
        <taxon>Diabroticina</taxon>
        <taxon>Diabroticites</taxon>
        <taxon>Diabrotica</taxon>
    </lineage>
</organism>
<evidence type="ECO:0000256" key="1">
    <source>
        <dbReference type="ARBA" id="ARBA00006270"/>
    </source>
</evidence>
<dbReference type="SUPFAM" id="SSF52540">
    <property type="entry name" value="P-loop containing nucleoside triphosphate hydrolases"/>
    <property type="match status" value="1"/>
</dbReference>
<dbReference type="FunFam" id="3.40.50.300:FF:001309">
    <property type="entry name" value="RAB7A, member RAS oncogene family"/>
    <property type="match status" value="1"/>
</dbReference>
<accession>A0A9N9SUM7</accession>
<dbReference type="SMART" id="SM00173">
    <property type="entry name" value="RAS"/>
    <property type="match status" value="1"/>
</dbReference>
<dbReference type="PANTHER" id="PTHR47981:SF20">
    <property type="entry name" value="RAS-RELATED PROTEIN RAB-7A"/>
    <property type="match status" value="1"/>
</dbReference>
<dbReference type="InterPro" id="IPR027417">
    <property type="entry name" value="P-loop_NTPase"/>
</dbReference>
<dbReference type="GO" id="GO:0005764">
    <property type="term" value="C:lysosome"/>
    <property type="evidence" value="ECO:0007669"/>
    <property type="project" value="TreeGrafter"/>
</dbReference>
<protein>
    <submittedName>
        <fullName evidence="4">Uncharacterized protein</fullName>
    </submittedName>
</protein>
<dbReference type="GO" id="GO:0090385">
    <property type="term" value="P:phagosome-lysosome fusion"/>
    <property type="evidence" value="ECO:0007669"/>
    <property type="project" value="TreeGrafter"/>
</dbReference>
<proteinExistence type="inferred from homology"/>
<dbReference type="Proteomes" id="UP001153709">
    <property type="component" value="Chromosome 3"/>
</dbReference>
<comment type="similarity">
    <text evidence="1">Belongs to the small GTPase superfamily. Rab family.</text>
</comment>
<reference evidence="4" key="1">
    <citation type="submission" date="2022-01" db="EMBL/GenBank/DDBJ databases">
        <authorList>
            <person name="King R."/>
        </authorList>
    </citation>
    <scope>NUCLEOTIDE SEQUENCE</scope>
</reference>
<name>A0A9N9SUM7_DIABA</name>
<evidence type="ECO:0000313" key="4">
    <source>
        <dbReference type="EMBL" id="CAG9831079.1"/>
    </source>
</evidence>
<dbReference type="PROSITE" id="PS51419">
    <property type="entry name" value="RAB"/>
    <property type="match status" value="1"/>
</dbReference>
<dbReference type="GO" id="GO:0045335">
    <property type="term" value="C:phagocytic vesicle"/>
    <property type="evidence" value="ECO:0007669"/>
    <property type="project" value="TreeGrafter"/>
</dbReference>
<dbReference type="SMART" id="SM00175">
    <property type="entry name" value="RAB"/>
    <property type="match status" value="1"/>
</dbReference>
<dbReference type="GO" id="GO:0008333">
    <property type="term" value="P:endosome to lysosome transport"/>
    <property type="evidence" value="ECO:0007669"/>
    <property type="project" value="TreeGrafter"/>
</dbReference>
<keyword evidence="5" id="KW-1185">Reference proteome</keyword>
<dbReference type="GO" id="GO:0003924">
    <property type="term" value="F:GTPase activity"/>
    <property type="evidence" value="ECO:0007669"/>
    <property type="project" value="InterPro"/>
</dbReference>
<keyword evidence="2" id="KW-0547">Nucleotide-binding</keyword>
<evidence type="ECO:0000256" key="3">
    <source>
        <dbReference type="ARBA" id="ARBA00023134"/>
    </source>
</evidence>
<dbReference type="EMBL" id="OU898278">
    <property type="protein sequence ID" value="CAG9831079.1"/>
    <property type="molecule type" value="Genomic_DNA"/>
</dbReference>
<gene>
    <name evidence="4" type="ORF">DIABBA_LOCUS4708</name>
</gene>
<keyword evidence="3" id="KW-0342">GTP-binding</keyword>
<sequence>MITVAAQGSTFNEVEVNLTVALEDLALYYDENCLKPNPTKTQVCAFALETIFDVTSPTSFKSLDSWRDEFLIQASPREPENFPFVLLGNKVDLEPRAISPKRAQQWCQSKNNIPYFETSAKDGLNVEQAFLAIAKNALAQQNTTVDLYNEFPDEIKLTKAQKTNTNGDSCAC</sequence>
<dbReference type="AlphaFoldDB" id="A0A9N9SUM7"/>
<evidence type="ECO:0000256" key="2">
    <source>
        <dbReference type="ARBA" id="ARBA00022741"/>
    </source>
</evidence>
<dbReference type="InterPro" id="IPR001806">
    <property type="entry name" value="Small_GTPase"/>
</dbReference>
<evidence type="ECO:0000313" key="5">
    <source>
        <dbReference type="Proteomes" id="UP001153709"/>
    </source>
</evidence>
<dbReference type="OrthoDB" id="1436450at2759"/>
<dbReference type="Pfam" id="PF00071">
    <property type="entry name" value="Ras"/>
    <property type="match status" value="1"/>
</dbReference>
<dbReference type="GO" id="GO:0005770">
    <property type="term" value="C:late endosome"/>
    <property type="evidence" value="ECO:0007669"/>
    <property type="project" value="TreeGrafter"/>
</dbReference>